<evidence type="ECO:0000256" key="6">
    <source>
        <dbReference type="ARBA" id="ARBA00017659"/>
    </source>
</evidence>
<evidence type="ECO:0000256" key="12">
    <source>
        <dbReference type="ARBA" id="ARBA00022842"/>
    </source>
</evidence>
<dbReference type="InterPro" id="IPR036322">
    <property type="entry name" value="WD40_repeat_dom_sf"/>
</dbReference>
<dbReference type="Pfam" id="PF00400">
    <property type="entry name" value="WD40"/>
    <property type="match status" value="2"/>
</dbReference>
<comment type="pathway">
    <text evidence="3">Protein modification; protein glycosylation.</text>
</comment>
<dbReference type="InterPro" id="IPR015943">
    <property type="entry name" value="WD40/YVTN_repeat-like_dom_sf"/>
</dbReference>
<dbReference type="AlphaFoldDB" id="A0AAE0M3R8"/>
<feature type="region of interest" description="Disordered" evidence="20">
    <location>
        <begin position="904"/>
        <end position="946"/>
    </location>
</feature>
<keyword evidence="9 21" id="KW-0812">Transmembrane</keyword>
<sequence length="1017" mass="111426">MTALSSTSLSRTETLSLLALTAACVAVLANTFQGDGEPLIASLALSGLAFSATFSMIRWLGPTFIKAGFKGVDMSKHHRRELPECMGAICAIVYLLVVIVFIPFPFYKDIVAATSGGGNRDVVLHLEHVQQGRFLHRFPHSKLASYLSAIISLQSIAILGIGDDLFDIRWRHKFFIPAFASIPLLVVYFVDFGVTSIVIPIPLQPYLGELFNLGALYYVYMAGVAIFSPNSINILAGINGIEVTQSIVIALLLAFNDCLYLLTPYPHPATDSHLFSLYFLLPFLGVSFALLCYNWYPARVFVGDTYCYFAGMVFAVVSIMGHFSKTLVLLLMPQIFNFCYSLPQLFGLVPCPRHRLPRFNARTGLLEPSVTPWTPDRQPKPPVALVLKLLDKVKLLRVTLDEQGNFVETSNFTILNLWLVWRGPLREDRLAVELTAMQTVLGLLGLFVRHGLALLVFKEDNWGITGRWASLSILKYQIDRHISEFSFETIRVGGNQAPLQVQSDAMQDMQMHAPKESLGLGVSNPTPLQLTTFKFRLTKMPPISPFLSDPPPVDDKSNFDLILKHGHHDLVQAVAFNSYGDRCATGSVDGIIRVFNRHKDGVWRHCDNWSAHGGEIIELQWLPPTIYPNLLASLGIEGRFKLWAEDPSAAPGRRFSNAARYGAIAAALAGGNLPSSTSRSGGENNTPAGGNSSASNKPKAAFETRNSRSPYRSFSMKHVDDTRHTYLTLLSADGNLTVYENDQPENLSDYTQMDQFSVCTKPARGEETVFRVRFDPNLDVCYTALRAGVPTDALGLVVAAMDSVKIYRTRDTVSASLGVPTAARDFYLAAEISGHRGLVRDVAWAPGNIRGYDIIATACQDGFVRVFALSTPPPADAESAAKAGWSAGEIKKATKRAAAVDGEDAASKVGAGGGGEVQQQQQQSHPKSGIRAGLDQSRATTDRSWAGLPGQIKHTVKEIAKLDSHRTPVWRVGFDDDGQILGSVGDEGKLMCYRQTPDGSWAKSSELTMMKMRMAAP</sequence>
<keyword evidence="10" id="KW-0479">Metal-binding</keyword>
<feature type="transmembrane region" description="Helical" evidence="21">
    <location>
        <begin position="275"/>
        <end position="296"/>
    </location>
</feature>
<feature type="transmembrane region" description="Helical" evidence="21">
    <location>
        <begin position="82"/>
        <end position="104"/>
    </location>
</feature>
<evidence type="ECO:0000256" key="2">
    <source>
        <dbReference type="ARBA" id="ARBA00004477"/>
    </source>
</evidence>
<dbReference type="PANTHER" id="PTHR10571:SF0">
    <property type="entry name" value="UDP-N-ACETYLGLUCOSAMINE--DOLICHYL-PHOSPHATE N-ACETYLGLUCOSAMINEPHOSPHOTRANSFERASE"/>
    <property type="match status" value="1"/>
</dbReference>
<dbReference type="GO" id="GO:0003975">
    <property type="term" value="F:UDP-N-acetylglucosamine-dolichyl-phosphate N-acetylglucosaminephosphotransferase activity"/>
    <property type="evidence" value="ECO:0007669"/>
    <property type="project" value="UniProtKB-EC"/>
</dbReference>
<dbReference type="InterPro" id="IPR000715">
    <property type="entry name" value="Glycosyl_transferase_4"/>
</dbReference>
<evidence type="ECO:0000256" key="1">
    <source>
        <dbReference type="ARBA" id="ARBA00001946"/>
    </source>
</evidence>
<dbReference type="PROSITE" id="PS50082">
    <property type="entry name" value="WD_REPEATS_2"/>
    <property type="match status" value="1"/>
</dbReference>
<evidence type="ECO:0000256" key="10">
    <source>
        <dbReference type="ARBA" id="ARBA00022723"/>
    </source>
</evidence>
<dbReference type="SMART" id="SM00320">
    <property type="entry name" value="WD40"/>
    <property type="match status" value="4"/>
</dbReference>
<feature type="transmembrane region" description="Helical" evidence="21">
    <location>
        <begin position="215"/>
        <end position="236"/>
    </location>
</feature>
<keyword evidence="13 21" id="KW-1133">Transmembrane helix</keyword>
<dbReference type="EMBL" id="JAUEDM010000004">
    <property type="protein sequence ID" value="KAK3318286.1"/>
    <property type="molecule type" value="Genomic_DNA"/>
</dbReference>
<evidence type="ECO:0000256" key="19">
    <source>
        <dbReference type="PROSITE-ProRule" id="PRU00221"/>
    </source>
</evidence>
<comment type="function">
    <text evidence="17">UDP-N-acetylglucosamine--dolichyl-phosphate N-acetylglucosaminephosphotransferase that operates in the biosynthetic pathway of dolichol-linked oligosaccharides, the glycan precursors employed in protein asparagine (N)-glycosylation. The assembly of dolichol-linked oligosaccharides begins on the cytosolic side of the endoplasmic reticulum membrane and finishes in its lumen. The sequential addition of sugars to dolichol pyrophosphate produces dolichol-linked oligosaccharides containing fourteen sugars, including two GlcNAcs, nine mannoses and three glucoses. Once assembled, the oligosaccharide is transferred from the lipid to nascent proteins by oligosaccharyltransferases. Catalyzes the initial step of dolichol-linked oligosaccharide biosynthesis, transfering GlcNAc-1-P from cytosolic UDP-GlcNAc onto the carrier lipid dolichyl phosphate (P-dolichol), yielding GlcNAc-P-P-dolichol embedded in the cytoplasmic leaflet of the endoplasmic reticulum membrane.</text>
</comment>
<name>A0AAE0M3R8_9PEZI</name>
<feature type="region of interest" description="Disordered" evidence="20">
    <location>
        <begin position="672"/>
        <end position="708"/>
    </location>
</feature>
<dbReference type="Proteomes" id="UP001283341">
    <property type="component" value="Unassembled WGS sequence"/>
</dbReference>
<dbReference type="Gene3D" id="2.130.10.10">
    <property type="entry name" value="YVTN repeat-like/Quinoprotein amine dehydrogenase"/>
    <property type="match status" value="1"/>
</dbReference>
<feature type="transmembrane region" description="Helical" evidence="21">
    <location>
        <begin position="143"/>
        <end position="162"/>
    </location>
</feature>
<evidence type="ECO:0000313" key="22">
    <source>
        <dbReference type="EMBL" id="KAK3318286.1"/>
    </source>
</evidence>
<dbReference type="EC" id="2.7.8.15" evidence="5"/>
<evidence type="ECO:0000313" key="23">
    <source>
        <dbReference type="Proteomes" id="UP001283341"/>
    </source>
</evidence>
<evidence type="ECO:0000256" key="9">
    <source>
        <dbReference type="ARBA" id="ARBA00022692"/>
    </source>
</evidence>
<dbReference type="GO" id="GO:0006488">
    <property type="term" value="P:dolichol-linked oligosaccharide biosynthetic process"/>
    <property type="evidence" value="ECO:0007669"/>
    <property type="project" value="InterPro"/>
</dbReference>
<dbReference type="SUPFAM" id="SSF50978">
    <property type="entry name" value="WD40 repeat-like"/>
    <property type="match status" value="1"/>
</dbReference>
<dbReference type="GO" id="GO:0046872">
    <property type="term" value="F:metal ion binding"/>
    <property type="evidence" value="ECO:0007669"/>
    <property type="project" value="UniProtKB-KW"/>
</dbReference>
<dbReference type="PANTHER" id="PTHR10571">
    <property type="entry name" value="UDP-N-ACETYLGLUCOSAMINE--DOLICHYL-PHOSPHATE N-ACETYLGLUCOSAMINEPHOSPHOTRANSFERASE"/>
    <property type="match status" value="1"/>
</dbReference>
<keyword evidence="23" id="KW-1185">Reference proteome</keyword>
<comment type="subcellular location">
    <subcellularLocation>
        <location evidence="2">Endoplasmic reticulum membrane</location>
        <topology evidence="2">Multi-pass membrane protein</topology>
    </subcellularLocation>
</comment>
<feature type="transmembrane region" description="Helical" evidence="21">
    <location>
        <begin position="174"/>
        <end position="203"/>
    </location>
</feature>
<comment type="catalytic activity">
    <reaction evidence="18">
        <text>a di-trans,poly-cis-dolichyl phosphate + UDP-N-acetyl-alpha-D-glucosamine = an N-acetyl-alpha-D-glucosaminyl-diphospho-di-trans,poly-cis-dolichol + UMP</text>
        <dbReference type="Rhea" id="RHEA:13289"/>
        <dbReference type="Rhea" id="RHEA-COMP:19498"/>
        <dbReference type="Rhea" id="RHEA-COMP:19507"/>
        <dbReference type="ChEBI" id="CHEBI:57683"/>
        <dbReference type="ChEBI" id="CHEBI:57705"/>
        <dbReference type="ChEBI" id="CHEBI:57865"/>
        <dbReference type="ChEBI" id="CHEBI:58427"/>
        <dbReference type="EC" id="2.7.8.15"/>
    </reaction>
    <physiologicalReaction direction="left-to-right" evidence="18">
        <dbReference type="Rhea" id="RHEA:13290"/>
    </physiologicalReaction>
</comment>
<evidence type="ECO:0000256" key="17">
    <source>
        <dbReference type="ARBA" id="ARBA00044717"/>
    </source>
</evidence>
<feature type="repeat" description="WD" evidence="19">
    <location>
        <begin position="564"/>
        <end position="596"/>
    </location>
</feature>
<evidence type="ECO:0000256" key="5">
    <source>
        <dbReference type="ARBA" id="ARBA00013225"/>
    </source>
</evidence>
<protein>
    <recommendedName>
        <fullName evidence="6">UDP-N-acetylglucosamine--dolichyl-phosphate N-acetylglucosaminephosphotransferase</fullName>
        <ecNumber evidence="5">2.7.8.15</ecNumber>
    </recommendedName>
    <alternativeName>
        <fullName evidence="15">GlcNAc-1-P transferase</fullName>
    </alternativeName>
    <alternativeName>
        <fullName evidence="16">N-acetylglucosamine-1-phosphate transferase</fullName>
    </alternativeName>
</protein>
<feature type="transmembrane region" description="Helical" evidence="21">
    <location>
        <begin position="308"/>
        <end position="332"/>
    </location>
</feature>
<feature type="transmembrane region" description="Helical" evidence="21">
    <location>
        <begin position="39"/>
        <end position="61"/>
    </location>
</feature>
<keyword evidence="14 21" id="KW-0472">Membrane</keyword>
<evidence type="ECO:0000256" key="13">
    <source>
        <dbReference type="ARBA" id="ARBA00022989"/>
    </source>
</evidence>
<accession>A0AAE0M3R8</accession>
<keyword evidence="12" id="KW-0460">Magnesium</keyword>
<keyword evidence="8 22" id="KW-0808">Transferase</keyword>
<organism evidence="22 23">
    <name type="scientific">Apodospora peruviana</name>
    <dbReference type="NCBI Taxonomy" id="516989"/>
    <lineage>
        <taxon>Eukaryota</taxon>
        <taxon>Fungi</taxon>
        <taxon>Dikarya</taxon>
        <taxon>Ascomycota</taxon>
        <taxon>Pezizomycotina</taxon>
        <taxon>Sordariomycetes</taxon>
        <taxon>Sordariomycetidae</taxon>
        <taxon>Sordariales</taxon>
        <taxon>Lasiosphaeriaceae</taxon>
        <taxon>Apodospora</taxon>
    </lineage>
</organism>
<keyword evidence="11" id="KW-0256">Endoplasmic reticulum</keyword>
<feature type="transmembrane region" description="Helical" evidence="21">
    <location>
        <begin position="243"/>
        <end position="263"/>
    </location>
</feature>
<evidence type="ECO:0000256" key="14">
    <source>
        <dbReference type="ARBA" id="ARBA00023136"/>
    </source>
</evidence>
<comment type="cofactor">
    <cofactor evidence="1">
        <name>Mg(2+)</name>
        <dbReference type="ChEBI" id="CHEBI:18420"/>
    </cofactor>
</comment>
<comment type="caution">
    <text evidence="22">The sequence shown here is derived from an EMBL/GenBank/DDBJ whole genome shotgun (WGS) entry which is preliminary data.</text>
</comment>
<dbReference type="InterPro" id="IPR001680">
    <property type="entry name" value="WD40_rpt"/>
</dbReference>
<dbReference type="InterPro" id="IPR033895">
    <property type="entry name" value="GPT"/>
</dbReference>
<proteinExistence type="inferred from homology"/>
<evidence type="ECO:0000256" key="4">
    <source>
        <dbReference type="ARBA" id="ARBA00009317"/>
    </source>
</evidence>
<feature type="compositionally biased region" description="Polar residues" evidence="20">
    <location>
        <begin position="673"/>
        <end position="696"/>
    </location>
</feature>
<dbReference type="Pfam" id="PF00953">
    <property type="entry name" value="Glycos_transf_4"/>
    <property type="match status" value="1"/>
</dbReference>
<evidence type="ECO:0000256" key="7">
    <source>
        <dbReference type="ARBA" id="ARBA00022676"/>
    </source>
</evidence>
<evidence type="ECO:0000256" key="15">
    <source>
        <dbReference type="ARBA" id="ARBA00029567"/>
    </source>
</evidence>
<reference evidence="22" key="2">
    <citation type="submission" date="2023-06" db="EMBL/GenBank/DDBJ databases">
        <authorList>
            <consortium name="Lawrence Berkeley National Laboratory"/>
            <person name="Haridas S."/>
            <person name="Hensen N."/>
            <person name="Bonometti L."/>
            <person name="Westerberg I."/>
            <person name="Brannstrom I.O."/>
            <person name="Guillou S."/>
            <person name="Cros-Aarteil S."/>
            <person name="Calhoun S."/>
            <person name="Kuo A."/>
            <person name="Mondo S."/>
            <person name="Pangilinan J."/>
            <person name="Riley R."/>
            <person name="Labutti K."/>
            <person name="Andreopoulos B."/>
            <person name="Lipzen A."/>
            <person name="Chen C."/>
            <person name="Yanf M."/>
            <person name="Daum C."/>
            <person name="Ng V."/>
            <person name="Clum A."/>
            <person name="Steindorff A."/>
            <person name="Ohm R."/>
            <person name="Martin F."/>
            <person name="Silar P."/>
            <person name="Natvig D."/>
            <person name="Lalanne C."/>
            <person name="Gautier V."/>
            <person name="Ament-Velasquez S.L."/>
            <person name="Kruys A."/>
            <person name="Hutchinson M.I."/>
            <person name="Powell A.J."/>
            <person name="Barry K."/>
            <person name="Miller A.N."/>
            <person name="Grigoriev I.V."/>
            <person name="Debuchy R."/>
            <person name="Gladieux P."/>
            <person name="Thoren M.H."/>
            <person name="Johannesson H."/>
        </authorList>
    </citation>
    <scope>NUCLEOTIDE SEQUENCE</scope>
    <source>
        <strain evidence="22">CBS 118394</strain>
    </source>
</reference>
<dbReference type="GO" id="GO:0005789">
    <property type="term" value="C:endoplasmic reticulum membrane"/>
    <property type="evidence" value="ECO:0007669"/>
    <property type="project" value="UniProtKB-SubCell"/>
</dbReference>
<evidence type="ECO:0000256" key="3">
    <source>
        <dbReference type="ARBA" id="ARBA00004922"/>
    </source>
</evidence>
<evidence type="ECO:0000256" key="16">
    <source>
        <dbReference type="ARBA" id="ARBA00033238"/>
    </source>
</evidence>
<gene>
    <name evidence="22" type="ORF">B0H66DRAFT_516460</name>
</gene>
<evidence type="ECO:0000256" key="8">
    <source>
        <dbReference type="ARBA" id="ARBA00022679"/>
    </source>
</evidence>
<evidence type="ECO:0000256" key="11">
    <source>
        <dbReference type="ARBA" id="ARBA00022824"/>
    </source>
</evidence>
<dbReference type="GO" id="GO:0016757">
    <property type="term" value="F:glycosyltransferase activity"/>
    <property type="evidence" value="ECO:0007669"/>
    <property type="project" value="UniProtKB-KW"/>
</dbReference>
<evidence type="ECO:0000256" key="20">
    <source>
        <dbReference type="SAM" id="MobiDB-lite"/>
    </source>
</evidence>
<dbReference type="CDD" id="cd06855">
    <property type="entry name" value="GT_GPT_euk"/>
    <property type="match status" value="1"/>
</dbReference>
<keyword evidence="7" id="KW-0328">Glycosyltransferase</keyword>
<evidence type="ECO:0000256" key="18">
    <source>
        <dbReference type="ARBA" id="ARBA00045078"/>
    </source>
</evidence>
<evidence type="ECO:0000256" key="21">
    <source>
        <dbReference type="SAM" id="Phobius"/>
    </source>
</evidence>
<reference evidence="22" key="1">
    <citation type="journal article" date="2023" name="Mol. Phylogenet. Evol.">
        <title>Genome-scale phylogeny and comparative genomics of the fungal order Sordariales.</title>
        <authorList>
            <person name="Hensen N."/>
            <person name="Bonometti L."/>
            <person name="Westerberg I."/>
            <person name="Brannstrom I.O."/>
            <person name="Guillou S."/>
            <person name="Cros-Aarteil S."/>
            <person name="Calhoun S."/>
            <person name="Haridas S."/>
            <person name="Kuo A."/>
            <person name="Mondo S."/>
            <person name="Pangilinan J."/>
            <person name="Riley R."/>
            <person name="LaButti K."/>
            <person name="Andreopoulos B."/>
            <person name="Lipzen A."/>
            <person name="Chen C."/>
            <person name="Yan M."/>
            <person name="Daum C."/>
            <person name="Ng V."/>
            <person name="Clum A."/>
            <person name="Steindorff A."/>
            <person name="Ohm R.A."/>
            <person name="Martin F."/>
            <person name="Silar P."/>
            <person name="Natvig D.O."/>
            <person name="Lalanne C."/>
            <person name="Gautier V."/>
            <person name="Ament-Velasquez S.L."/>
            <person name="Kruys A."/>
            <person name="Hutchinson M.I."/>
            <person name="Powell A.J."/>
            <person name="Barry K."/>
            <person name="Miller A.N."/>
            <person name="Grigoriev I.V."/>
            <person name="Debuchy R."/>
            <person name="Gladieux P."/>
            <person name="Hiltunen Thoren M."/>
            <person name="Johannesson H."/>
        </authorList>
    </citation>
    <scope>NUCLEOTIDE SEQUENCE</scope>
    <source>
        <strain evidence="22">CBS 118394</strain>
    </source>
</reference>
<comment type="similarity">
    <text evidence="4">Belongs to the glycosyltransferase 4 family.</text>
</comment>
<keyword evidence="19" id="KW-0853">WD repeat</keyword>